<keyword evidence="2" id="KW-1185">Reference proteome</keyword>
<evidence type="ECO:0000313" key="1">
    <source>
        <dbReference type="EMBL" id="KRL47996.1"/>
    </source>
</evidence>
<evidence type="ECO:0000313" key="2">
    <source>
        <dbReference type="Proteomes" id="UP000051790"/>
    </source>
</evidence>
<reference evidence="1 2" key="1">
    <citation type="journal article" date="2015" name="Genome Announc.">
        <title>Expanding the biotechnology potential of lactobacilli through comparative genomics of 213 strains and associated genera.</title>
        <authorList>
            <person name="Sun Z."/>
            <person name="Harris H.M."/>
            <person name="McCann A."/>
            <person name="Guo C."/>
            <person name="Argimon S."/>
            <person name="Zhang W."/>
            <person name="Yang X."/>
            <person name="Jeffery I.B."/>
            <person name="Cooney J.C."/>
            <person name="Kagawa T.F."/>
            <person name="Liu W."/>
            <person name="Song Y."/>
            <person name="Salvetti E."/>
            <person name="Wrobel A."/>
            <person name="Rasinkangas P."/>
            <person name="Parkhill J."/>
            <person name="Rea M.C."/>
            <person name="O'Sullivan O."/>
            <person name="Ritari J."/>
            <person name="Douillard F.P."/>
            <person name="Paul Ross R."/>
            <person name="Yang R."/>
            <person name="Briner A.E."/>
            <person name="Felis G.E."/>
            <person name="de Vos W.M."/>
            <person name="Barrangou R."/>
            <person name="Klaenhammer T.R."/>
            <person name="Caufield P.W."/>
            <person name="Cui Y."/>
            <person name="Zhang H."/>
            <person name="O'Toole P.W."/>
        </authorList>
    </citation>
    <scope>NUCLEOTIDE SEQUENCE [LARGE SCALE GENOMIC DNA]</scope>
    <source>
        <strain evidence="1 2">DSM 13343</strain>
    </source>
</reference>
<sequence length="174" mass="19572">MLESLARNGFASLEAFEQDQLLGLKIAICLNREYTEVVTSWAVHFWEGKLMANSVLEASVEQTLPAFNKVPALLALRFLDVSDDQIDSAVRDFAHALSQIQDVVIEQVPAYQLHQAMAALNPDWAQGSPTADHEAFIRLLCISLYLRFLAQTGHLSLSERQVLDQFNRYMPPRA</sequence>
<dbReference type="AlphaFoldDB" id="A0A0R1QUL5"/>
<dbReference type="PATRIC" id="fig|1423769.4.peg.193"/>
<protein>
    <submittedName>
        <fullName evidence="1">Uncharacterized protein</fullName>
    </submittedName>
</protein>
<organism evidence="1 2">
    <name type="scientific">Lacticaseibacillus manihotivorans DSM 13343 = JCM 12514</name>
    <dbReference type="NCBI Taxonomy" id="1423769"/>
    <lineage>
        <taxon>Bacteria</taxon>
        <taxon>Bacillati</taxon>
        <taxon>Bacillota</taxon>
        <taxon>Bacilli</taxon>
        <taxon>Lactobacillales</taxon>
        <taxon>Lactobacillaceae</taxon>
        <taxon>Lacticaseibacillus</taxon>
    </lineage>
</organism>
<gene>
    <name evidence="1" type="ORF">FD01_GL000177</name>
</gene>
<accession>A0A0R1QUL5</accession>
<dbReference type="EMBL" id="AZEU01000089">
    <property type="protein sequence ID" value="KRL47996.1"/>
    <property type="molecule type" value="Genomic_DNA"/>
</dbReference>
<proteinExistence type="predicted"/>
<dbReference type="Proteomes" id="UP000051790">
    <property type="component" value="Unassembled WGS sequence"/>
</dbReference>
<comment type="caution">
    <text evidence="1">The sequence shown here is derived from an EMBL/GenBank/DDBJ whole genome shotgun (WGS) entry which is preliminary data.</text>
</comment>
<name>A0A0R1QUL5_9LACO</name>